<dbReference type="Gene3D" id="1.10.1200.270">
    <property type="entry name" value="Methyltransferase, alpha-helical capping domain"/>
    <property type="match status" value="1"/>
</dbReference>
<sequence length="355" mass="39679">MEESFPMTGGDGPYSYAKNSNPQKEAAENVKEMLVAAITENLDIKQNLCPVSNSFRIADFGCSTGPNTFIAIDTIIEAVSKTYQIKYSHDGSLTLPEFQVYFSDHVSNDFNFLFANLPKERRYFAASAPGSFHDRLFPRASLNFAYSSHALQWLSRVPRELGDSSSPAYNKGRIFYANAGKEVGEAYKHQYQEDMEKFLSARAEELAPGGLMVILMSGREDGTSPVQSSLGPLFEPLESSLVDMANEGIICHEKIDSFNLPIFSPSPEEISRIVHKNKCFEILRLEEQPRKLRPLVTPEECRAGFESIINSQFGDQIIEQLFDRYSKKIAGRSPISADDGSIAIGLFLLLKRNLE</sequence>
<dbReference type="OrthoDB" id="1523883at2759"/>
<name>A0A2P5DF13_PARAD</name>
<dbReference type="Proteomes" id="UP000237105">
    <property type="component" value="Unassembled WGS sequence"/>
</dbReference>
<dbReference type="AlphaFoldDB" id="A0A2P5DF13"/>
<dbReference type="InterPro" id="IPR042086">
    <property type="entry name" value="MeTrfase_capping"/>
</dbReference>
<evidence type="ECO:0000313" key="6">
    <source>
        <dbReference type="EMBL" id="PON71879.1"/>
    </source>
</evidence>
<evidence type="ECO:0000256" key="1">
    <source>
        <dbReference type="ARBA" id="ARBA00022603"/>
    </source>
</evidence>
<proteinExistence type="predicted"/>
<dbReference type="InterPro" id="IPR029063">
    <property type="entry name" value="SAM-dependent_MTases_sf"/>
</dbReference>
<feature type="region of interest" description="Disordered" evidence="5">
    <location>
        <begin position="1"/>
        <end position="22"/>
    </location>
</feature>
<dbReference type="GO" id="GO:0008168">
    <property type="term" value="F:methyltransferase activity"/>
    <property type="evidence" value="ECO:0007669"/>
    <property type="project" value="UniProtKB-KW"/>
</dbReference>
<keyword evidence="3" id="KW-0479">Metal-binding</keyword>
<organism evidence="6 7">
    <name type="scientific">Parasponia andersonii</name>
    <name type="common">Sponia andersonii</name>
    <dbReference type="NCBI Taxonomy" id="3476"/>
    <lineage>
        <taxon>Eukaryota</taxon>
        <taxon>Viridiplantae</taxon>
        <taxon>Streptophyta</taxon>
        <taxon>Embryophyta</taxon>
        <taxon>Tracheophyta</taxon>
        <taxon>Spermatophyta</taxon>
        <taxon>Magnoliopsida</taxon>
        <taxon>eudicotyledons</taxon>
        <taxon>Gunneridae</taxon>
        <taxon>Pentapetalae</taxon>
        <taxon>rosids</taxon>
        <taxon>fabids</taxon>
        <taxon>Rosales</taxon>
        <taxon>Cannabaceae</taxon>
        <taxon>Parasponia</taxon>
    </lineage>
</organism>
<keyword evidence="4" id="KW-0460">Magnesium</keyword>
<evidence type="ECO:0000313" key="7">
    <source>
        <dbReference type="Proteomes" id="UP000237105"/>
    </source>
</evidence>
<evidence type="ECO:0000256" key="4">
    <source>
        <dbReference type="ARBA" id="ARBA00022842"/>
    </source>
</evidence>
<dbReference type="SUPFAM" id="SSF53335">
    <property type="entry name" value="S-adenosyl-L-methionine-dependent methyltransferases"/>
    <property type="match status" value="1"/>
</dbReference>
<gene>
    <name evidence="6" type="ORF">PanWU01x14_070660</name>
</gene>
<evidence type="ECO:0000256" key="3">
    <source>
        <dbReference type="ARBA" id="ARBA00022723"/>
    </source>
</evidence>
<dbReference type="InterPro" id="IPR005299">
    <property type="entry name" value="MeTrfase_7"/>
</dbReference>
<keyword evidence="1 6" id="KW-0489">Methyltransferase</keyword>
<dbReference type="GO" id="GO:0046872">
    <property type="term" value="F:metal ion binding"/>
    <property type="evidence" value="ECO:0007669"/>
    <property type="project" value="UniProtKB-KW"/>
</dbReference>
<dbReference type="Gene3D" id="3.40.50.150">
    <property type="entry name" value="Vaccinia Virus protein VP39"/>
    <property type="match status" value="1"/>
</dbReference>
<keyword evidence="7" id="KW-1185">Reference proteome</keyword>
<reference evidence="7" key="1">
    <citation type="submission" date="2016-06" db="EMBL/GenBank/DDBJ databases">
        <title>Parallel loss of symbiosis genes in relatives of nitrogen-fixing non-legume Parasponia.</title>
        <authorList>
            <person name="Van Velzen R."/>
            <person name="Holmer R."/>
            <person name="Bu F."/>
            <person name="Rutten L."/>
            <person name="Van Zeijl A."/>
            <person name="Liu W."/>
            <person name="Santuari L."/>
            <person name="Cao Q."/>
            <person name="Sharma T."/>
            <person name="Shen D."/>
            <person name="Roswanjaya Y."/>
            <person name="Wardhani T."/>
            <person name="Kalhor M.S."/>
            <person name="Jansen J."/>
            <person name="Van den Hoogen J."/>
            <person name="Gungor B."/>
            <person name="Hartog M."/>
            <person name="Hontelez J."/>
            <person name="Verver J."/>
            <person name="Yang W.-C."/>
            <person name="Schijlen E."/>
            <person name="Repin R."/>
            <person name="Schilthuizen M."/>
            <person name="Schranz E."/>
            <person name="Heidstra R."/>
            <person name="Miyata K."/>
            <person name="Fedorova E."/>
            <person name="Kohlen W."/>
            <person name="Bisseling T."/>
            <person name="Smit S."/>
            <person name="Geurts R."/>
        </authorList>
    </citation>
    <scope>NUCLEOTIDE SEQUENCE [LARGE SCALE GENOMIC DNA]</scope>
    <source>
        <strain evidence="7">cv. WU1-14</strain>
    </source>
</reference>
<dbReference type="GO" id="GO:0032259">
    <property type="term" value="P:methylation"/>
    <property type="evidence" value="ECO:0007669"/>
    <property type="project" value="UniProtKB-KW"/>
</dbReference>
<evidence type="ECO:0000256" key="5">
    <source>
        <dbReference type="SAM" id="MobiDB-lite"/>
    </source>
</evidence>
<dbReference type="Pfam" id="PF03492">
    <property type="entry name" value="Methyltransf_7"/>
    <property type="match status" value="1"/>
</dbReference>
<comment type="caution">
    <text evidence="6">The sequence shown here is derived from an EMBL/GenBank/DDBJ whole genome shotgun (WGS) entry which is preliminary data.</text>
</comment>
<accession>A0A2P5DF13</accession>
<dbReference type="EMBL" id="JXTB01000042">
    <property type="protein sequence ID" value="PON71879.1"/>
    <property type="molecule type" value="Genomic_DNA"/>
</dbReference>
<evidence type="ECO:0000256" key="2">
    <source>
        <dbReference type="ARBA" id="ARBA00022679"/>
    </source>
</evidence>
<dbReference type="PANTHER" id="PTHR31009">
    <property type="entry name" value="S-ADENOSYL-L-METHIONINE:CARBOXYL METHYLTRANSFERASE FAMILY PROTEIN"/>
    <property type="match status" value="1"/>
</dbReference>
<protein>
    <submittedName>
        <fullName evidence="6">SAM dependent carboxyl methyltransferase</fullName>
    </submittedName>
</protein>
<keyword evidence="2 6" id="KW-0808">Transferase</keyword>